<organism evidence="1 2">
    <name type="scientific">Gossypium aridum</name>
    <name type="common">American cotton</name>
    <name type="synonym">Erioxylum aridum</name>
    <dbReference type="NCBI Taxonomy" id="34290"/>
    <lineage>
        <taxon>Eukaryota</taxon>
        <taxon>Viridiplantae</taxon>
        <taxon>Streptophyta</taxon>
        <taxon>Embryophyta</taxon>
        <taxon>Tracheophyta</taxon>
        <taxon>Spermatophyta</taxon>
        <taxon>Magnoliopsida</taxon>
        <taxon>eudicotyledons</taxon>
        <taxon>Gunneridae</taxon>
        <taxon>Pentapetalae</taxon>
        <taxon>rosids</taxon>
        <taxon>malvids</taxon>
        <taxon>Malvales</taxon>
        <taxon>Malvaceae</taxon>
        <taxon>Malvoideae</taxon>
        <taxon>Gossypium</taxon>
    </lineage>
</organism>
<keyword evidence="2" id="KW-1185">Reference proteome</keyword>
<dbReference type="Proteomes" id="UP000593577">
    <property type="component" value="Unassembled WGS sequence"/>
</dbReference>
<comment type="caution">
    <text evidence="1">The sequence shown here is derived from an EMBL/GenBank/DDBJ whole genome shotgun (WGS) entry which is preliminary data.</text>
</comment>
<sequence>MLSQTLISIGSNPGIFKRDVGSDMRSKRSGISSATRIRSIQQGLGPTEQPWLVSGKQRGETRRCMIINQSSLA</sequence>
<gene>
    <name evidence="1" type="ORF">Goari_006100</name>
</gene>
<dbReference type="EMBL" id="JABFAA010000008">
    <property type="protein sequence ID" value="MBA0688300.1"/>
    <property type="molecule type" value="Genomic_DNA"/>
</dbReference>
<evidence type="ECO:0000313" key="2">
    <source>
        <dbReference type="Proteomes" id="UP000593577"/>
    </source>
</evidence>
<protein>
    <submittedName>
        <fullName evidence="1">Uncharacterized protein</fullName>
    </submittedName>
</protein>
<reference evidence="1 2" key="1">
    <citation type="journal article" date="2019" name="Genome Biol. Evol.">
        <title>Insights into the evolution of the New World diploid cottons (Gossypium, subgenus Houzingenia) based on genome sequencing.</title>
        <authorList>
            <person name="Grover C.E."/>
            <person name="Arick M.A. 2nd"/>
            <person name="Thrash A."/>
            <person name="Conover J.L."/>
            <person name="Sanders W.S."/>
            <person name="Peterson D.G."/>
            <person name="Frelichowski J.E."/>
            <person name="Scheffler J.A."/>
            <person name="Scheffler B.E."/>
            <person name="Wendel J.F."/>
        </authorList>
    </citation>
    <scope>NUCLEOTIDE SEQUENCE [LARGE SCALE GENOMIC DNA]</scope>
    <source>
        <strain evidence="1">185</strain>
        <tissue evidence="1">Leaf</tissue>
    </source>
</reference>
<proteinExistence type="predicted"/>
<name>A0A7J8XMJ2_GOSAI</name>
<dbReference type="AlphaFoldDB" id="A0A7J8XMJ2"/>
<accession>A0A7J8XMJ2</accession>
<evidence type="ECO:0000313" key="1">
    <source>
        <dbReference type="EMBL" id="MBA0688300.1"/>
    </source>
</evidence>